<name>A0AAN9V0D9_9PEZI</name>
<reference evidence="2 3" key="1">
    <citation type="submission" date="2024-02" db="EMBL/GenBank/DDBJ databases">
        <title>De novo assembly and annotation of 12 fungi associated with fruit tree decline syndrome in Ontario, Canada.</title>
        <authorList>
            <person name="Sulman M."/>
            <person name="Ellouze W."/>
            <person name="Ilyukhin E."/>
        </authorList>
    </citation>
    <scope>NUCLEOTIDE SEQUENCE [LARGE SCALE GENOMIC DNA]</scope>
    <source>
        <strain evidence="2 3">M11/M66-122</strain>
    </source>
</reference>
<feature type="compositionally biased region" description="Acidic residues" evidence="1">
    <location>
        <begin position="141"/>
        <end position="162"/>
    </location>
</feature>
<sequence>MLPTTTLHVTPASVRMRSESREALLREKVEAKLRKRMKNKFDKGEDLFDPDTEEGAKVLAKEMKKYDIKRNSSDDAKRRRRVKKKLENKKNREEAALQRKETEKSSPLLEQMQKEGDMDVDQFKQLMGQLDGKTPYRGAEEAWDENEDEDEEDEYESDDEEKSGDKEDWDRWDKNGRR</sequence>
<organism evidence="2 3">
    <name type="scientific">Diatrype stigma</name>
    <dbReference type="NCBI Taxonomy" id="117547"/>
    <lineage>
        <taxon>Eukaryota</taxon>
        <taxon>Fungi</taxon>
        <taxon>Dikarya</taxon>
        <taxon>Ascomycota</taxon>
        <taxon>Pezizomycotina</taxon>
        <taxon>Sordariomycetes</taxon>
        <taxon>Xylariomycetidae</taxon>
        <taxon>Xylariales</taxon>
        <taxon>Diatrypaceae</taxon>
        <taxon>Diatrype</taxon>
    </lineage>
</organism>
<feature type="region of interest" description="Disordered" evidence="1">
    <location>
        <begin position="1"/>
        <end position="20"/>
    </location>
</feature>
<feature type="compositionally biased region" description="Basic residues" evidence="1">
    <location>
        <begin position="78"/>
        <end position="87"/>
    </location>
</feature>
<feature type="compositionally biased region" description="Basic and acidic residues" evidence="1">
    <location>
        <begin position="67"/>
        <end position="77"/>
    </location>
</feature>
<gene>
    <name evidence="2" type="ORF">SLS62_005472</name>
</gene>
<accession>A0AAN9V0D9</accession>
<evidence type="ECO:0000313" key="3">
    <source>
        <dbReference type="Proteomes" id="UP001320420"/>
    </source>
</evidence>
<protein>
    <submittedName>
        <fullName evidence="2">Uncharacterized protein</fullName>
    </submittedName>
</protein>
<dbReference type="Proteomes" id="UP001320420">
    <property type="component" value="Unassembled WGS sequence"/>
</dbReference>
<comment type="caution">
    <text evidence="2">The sequence shown here is derived from an EMBL/GenBank/DDBJ whole genome shotgun (WGS) entry which is preliminary data.</text>
</comment>
<dbReference type="EMBL" id="JAKJXP020000037">
    <property type="protein sequence ID" value="KAK7752504.1"/>
    <property type="molecule type" value="Genomic_DNA"/>
</dbReference>
<evidence type="ECO:0000313" key="2">
    <source>
        <dbReference type="EMBL" id="KAK7752504.1"/>
    </source>
</evidence>
<feature type="region of interest" description="Disordered" evidence="1">
    <location>
        <begin position="67"/>
        <end position="178"/>
    </location>
</feature>
<dbReference type="AlphaFoldDB" id="A0AAN9V0D9"/>
<feature type="compositionally biased region" description="Basic and acidic residues" evidence="1">
    <location>
        <begin position="88"/>
        <end position="104"/>
    </location>
</feature>
<evidence type="ECO:0000256" key="1">
    <source>
        <dbReference type="SAM" id="MobiDB-lite"/>
    </source>
</evidence>
<proteinExistence type="predicted"/>
<keyword evidence="3" id="KW-1185">Reference proteome</keyword>
<feature type="compositionally biased region" description="Basic and acidic residues" evidence="1">
    <location>
        <begin position="163"/>
        <end position="178"/>
    </location>
</feature>